<comment type="caution">
    <text evidence="1">The sequence shown here is derived from an EMBL/GenBank/DDBJ whole genome shotgun (WGS) entry which is preliminary data.</text>
</comment>
<gene>
    <name evidence="1" type="ORF">CCAL9337_08365</name>
</gene>
<keyword evidence="2" id="KW-1185">Reference proteome</keyword>
<evidence type="ECO:0000313" key="2">
    <source>
        <dbReference type="Proteomes" id="UP000650616"/>
    </source>
</evidence>
<evidence type="ECO:0000313" key="1">
    <source>
        <dbReference type="EMBL" id="MBE3608730.1"/>
    </source>
</evidence>
<sequence length="54" mass="6430">MTYAQAIAVFKNAEKQDQKSFNAPRQIRPRNIVIKETNVKLEQIWKNKQRSDKK</sequence>
<dbReference type="AlphaFoldDB" id="A0AAW3ZZ70"/>
<protein>
    <submittedName>
        <fullName evidence="1">Uncharacterized protein</fullName>
    </submittedName>
</protein>
<dbReference type="Proteomes" id="UP000650616">
    <property type="component" value="Unassembled WGS sequence"/>
</dbReference>
<name>A0AAW3ZZ70_9BACT</name>
<reference evidence="1 2" key="1">
    <citation type="submission" date="2015-08" db="EMBL/GenBank/DDBJ databases">
        <title>Comparative genomics of the Campylobacter concisus group.</title>
        <authorList>
            <person name="Yee E."/>
            <person name="Chapman M.H."/>
            <person name="Huynh S."/>
            <person name="Bono J.L."/>
            <person name="On S.L."/>
            <person name="St Leger J."/>
            <person name="Foster G."/>
            <person name="Parker C.T."/>
            <person name="Miller W.G."/>
        </authorList>
    </citation>
    <scope>NUCLEOTIDE SEQUENCE [LARGE SCALE GENOMIC DNA]</scope>
    <source>
        <strain evidence="1 2">RM9337</strain>
    </source>
</reference>
<organism evidence="1 2">
    <name type="scientific">Campylobacter californiensis</name>
    <dbReference type="NCBI Taxonomy" id="1032243"/>
    <lineage>
        <taxon>Bacteria</taxon>
        <taxon>Pseudomonadati</taxon>
        <taxon>Campylobacterota</taxon>
        <taxon>Epsilonproteobacteria</taxon>
        <taxon>Campylobacterales</taxon>
        <taxon>Campylobacteraceae</taxon>
        <taxon>Campylobacter</taxon>
    </lineage>
</organism>
<dbReference type="EMBL" id="LIWG01000013">
    <property type="protein sequence ID" value="MBE3608730.1"/>
    <property type="molecule type" value="Genomic_DNA"/>
</dbReference>
<accession>A0AAW3ZZ70</accession>
<proteinExistence type="predicted"/>